<evidence type="ECO:0000256" key="2">
    <source>
        <dbReference type="ARBA" id="ARBA00022723"/>
    </source>
</evidence>
<dbReference type="InterPro" id="IPR010644">
    <property type="entry name" value="ChdC/CLD"/>
</dbReference>
<dbReference type="PROSITE" id="PS51725">
    <property type="entry name" value="ABM"/>
    <property type="match status" value="1"/>
</dbReference>
<dbReference type="GO" id="GO:0046872">
    <property type="term" value="F:metal ion binding"/>
    <property type="evidence" value="ECO:0007669"/>
    <property type="project" value="UniProtKB-KW"/>
</dbReference>
<dbReference type="EMBL" id="JBHUDM010000001">
    <property type="protein sequence ID" value="MFD1641232.1"/>
    <property type="molecule type" value="Genomic_DNA"/>
</dbReference>
<gene>
    <name evidence="6" type="ORF">ACFSBW_05000</name>
</gene>
<reference evidence="6 7" key="1">
    <citation type="journal article" date="2019" name="Int. J. Syst. Evol. Microbiol.">
        <title>The Global Catalogue of Microorganisms (GCM) 10K type strain sequencing project: providing services to taxonomists for standard genome sequencing and annotation.</title>
        <authorList>
            <consortium name="The Broad Institute Genomics Platform"/>
            <consortium name="The Broad Institute Genome Sequencing Center for Infectious Disease"/>
            <person name="Wu L."/>
            <person name="Ma J."/>
        </authorList>
    </citation>
    <scope>NUCLEOTIDE SEQUENCE [LARGE SCALE GENOMIC DNA]</scope>
    <source>
        <strain evidence="6 7">CGMCC 1.10593</strain>
    </source>
</reference>
<dbReference type="SUPFAM" id="SSF54909">
    <property type="entry name" value="Dimeric alpha+beta barrel"/>
    <property type="match status" value="2"/>
</dbReference>
<dbReference type="Gene3D" id="3.30.70.100">
    <property type="match status" value="1"/>
</dbReference>
<keyword evidence="7" id="KW-1185">Reference proteome</keyword>
<comment type="caution">
    <text evidence="6">The sequence shown here is derived from an EMBL/GenBank/DDBJ whole genome shotgun (WGS) entry which is preliminary data.</text>
</comment>
<dbReference type="InterPro" id="IPR007138">
    <property type="entry name" value="ABM_dom"/>
</dbReference>
<sequence length="504" mass="56020">MAEVPPTDEGWYVLHDFRTIDWDEWRETPEADRQRAIDEGVDYLNEQAAVEEGTTAVFSIIGHKADLLVLHLRPTLDAVSTAERAFERTALAGLTDQPTSYVSVTEVSGYVSDEYFQEDGEVDAGLERYIEGKLKPEIPDDEYVSFYPMSKRRGEEYNWYDLSFDERAEMMAVHGETGKGYAGKIKQIISSSVGFDDYEWGVTLFAAEPTDIKDIVYEMRFDDVSSKYGEFGSFYVGRRFPAEDLGAYLAGETVPTGEAESHGESGGHHHGHGDADSSHGHGHGHGDGDSHHGEAHGGDHHDEPADDPADEESIRGELADLDIYAGKPHGEDVYATVLYSEADTEELFEEVDGLRSNFDHYDTHVKTAVYGAQDGSRRAVVSIWETASAADTAAGFLSELPEIVERAGEESGFGTMGMFYTVKPDSREDFVEKFDTVGDVLAETEGHMDTDLMVNHEDDNDMFIASQWASQEDAMGFFGSEEFRDTVEWGRDVLADRPRHVFLA</sequence>
<dbReference type="AlphaFoldDB" id="A0ABD6D7B3"/>
<dbReference type="Pfam" id="PF06778">
    <property type="entry name" value="Chlor_dismutase"/>
    <property type="match status" value="1"/>
</dbReference>
<keyword evidence="1" id="KW-0349">Heme</keyword>
<proteinExistence type="predicted"/>
<feature type="region of interest" description="Disordered" evidence="4">
    <location>
        <begin position="255"/>
        <end position="312"/>
    </location>
</feature>
<accession>A0ABD6D7B3</accession>
<name>A0ABD6D7B3_9EURY</name>
<dbReference type="Pfam" id="PF03992">
    <property type="entry name" value="ABM"/>
    <property type="match status" value="1"/>
</dbReference>
<evidence type="ECO:0000256" key="4">
    <source>
        <dbReference type="SAM" id="MobiDB-lite"/>
    </source>
</evidence>
<dbReference type="Gene3D" id="3.30.70.1030">
    <property type="entry name" value="Apc35880, domain 1"/>
    <property type="match status" value="2"/>
</dbReference>
<evidence type="ECO:0000256" key="1">
    <source>
        <dbReference type="ARBA" id="ARBA00022617"/>
    </source>
</evidence>
<dbReference type="Proteomes" id="UP001597052">
    <property type="component" value="Unassembled WGS sequence"/>
</dbReference>
<feature type="domain" description="ABM" evidence="5">
    <location>
        <begin position="414"/>
        <end position="502"/>
    </location>
</feature>
<evidence type="ECO:0000313" key="6">
    <source>
        <dbReference type="EMBL" id="MFD1641232.1"/>
    </source>
</evidence>
<dbReference type="PANTHER" id="PTHR36843:SF1">
    <property type="entry name" value="COPROHEME DECARBOXYLASE"/>
    <property type="match status" value="1"/>
</dbReference>
<evidence type="ECO:0000313" key="7">
    <source>
        <dbReference type="Proteomes" id="UP001597052"/>
    </source>
</evidence>
<evidence type="ECO:0000256" key="3">
    <source>
        <dbReference type="ARBA" id="ARBA00023004"/>
    </source>
</evidence>
<keyword evidence="3" id="KW-0408">Iron</keyword>
<dbReference type="NCBIfam" id="NF008913">
    <property type="entry name" value="PRK12276.1"/>
    <property type="match status" value="1"/>
</dbReference>
<organism evidence="6 7">
    <name type="scientific">Halohasta litorea</name>
    <dbReference type="NCBI Taxonomy" id="869891"/>
    <lineage>
        <taxon>Archaea</taxon>
        <taxon>Methanobacteriati</taxon>
        <taxon>Methanobacteriota</taxon>
        <taxon>Stenosarchaea group</taxon>
        <taxon>Halobacteria</taxon>
        <taxon>Halobacteriales</taxon>
        <taxon>Haloferacaceae</taxon>
        <taxon>Halohasta</taxon>
    </lineage>
</organism>
<dbReference type="InterPro" id="IPR011008">
    <property type="entry name" value="Dimeric_a/b-barrel"/>
</dbReference>
<dbReference type="PANTHER" id="PTHR36843">
    <property type="entry name" value="HEME-DEPENDENT PEROXIDASE YWFI-RELATED"/>
    <property type="match status" value="1"/>
</dbReference>
<dbReference type="NCBIfam" id="NF007124">
    <property type="entry name" value="PRK09565.1"/>
    <property type="match status" value="2"/>
</dbReference>
<keyword evidence="2" id="KW-0479">Metal-binding</keyword>
<evidence type="ECO:0000259" key="5">
    <source>
        <dbReference type="PROSITE" id="PS51725"/>
    </source>
</evidence>
<dbReference type="RefSeq" id="WP_256394934.1">
    <property type="nucleotide sequence ID" value="NZ_JANHDJ010000001.1"/>
</dbReference>
<feature type="compositionally biased region" description="Basic and acidic residues" evidence="4">
    <location>
        <begin position="259"/>
        <end position="303"/>
    </location>
</feature>
<protein>
    <submittedName>
        <fullName evidence="6">Heme-binding protein</fullName>
    </submittedName>
</protein>